<dbReference type="AlphaFoldDB" id="A0AAE1RXW1"/>
<sequence>MATSPTTTTPTYGQRDTTLSTPIFTLSSSPSHSSNSSFGSLSLHDQNSPFSPFQFSTKGVPFSWEHIPGIPKQQISRKNSSSLRQLLPLPPPAAGNPLNSAKKIQRIREEFSPRKSSTASESFRKDPFFAAFVECSKDHQENHENFSNMWKSTTSSKVMTPSTRSLSDKFGVISMYASCKRTCTVSESIVYLPRSRNYDLLSSRRTSR</sequence>
<protein>
    <submittedName>
        <fullName evidence="2">Uncharacterized protein</fullName>
    </submittedName>
</protein>
<gene>
    <name evidence="2" type="ORF">RND71_021317</name>
</gene>
<name>A0AAE1RXW1_9SOLA</name>
<keyword evidence="3" id="KW-1185">Reference proteome</keyword>
<evidence type="ECO:0000313" key="3">
    <source>
        <dbReference type="Proteomes" id="UP001291623"/>
    </source>
</evidence>
<feature type="region of interest" description="Disordered" evidence="1">
    <location>
        <begin position="74"/>
        <end position="99"/>
    </location>
</feature>
<comment type="caution">
    <text evidence="2">The sequence shown here is derived from an EMBL/GenBank/DDBJ whole genome shotgun (WGS) entry which is preliminary data.</text>
</comment>
<dbReference type="PANTHER" id="PTHR33696:SF1">
    <property type="entry name" value="T22J18.15"/>
    <property type="match status" value="1"/>
</dbReference>
<accession>A0AAE1RXW1</accession>
<feature type="region of interest" description="Disordered" evidence="1">
    <location>
        <begin position="1"/>
        <end position="26"/>
    </location>
</feature>
<dbReference type="PANTHER" id="PTHR33696">
    <property type="entry name" value="T22J18.15-RELATED"/>
    <property type="match status" value="1"/>
</dbReference>
<proteinExistence type="predicted"/>
<feature type="compositionally biased region" description="Low complexity" evidence="1">
    <location>
        <begin position="1"/>
        <end position="18"/>
    </location>
</feature>
<reference evidence="2" key="1">
    <citation type="submission" date="2023-12" db="EMBL/GenBank/DDBJ databases">
        <title>Genome assembly of Anisodus tanguticus.</title>
        <authorList>
            <person name="Wang Y.-J."/>
        </authorList>
    </citation>
    <scope>NUCLEOTIDE SEQUENCE</scope>
    <source>
        <strain evidence="2">KB-2021</strain>
        <tissue evidence="2">Leaf</tissue>
    </source>
</reference>
<evidence type="ECO:0000313" key="2">
    <source>
        <dbReference type="EMBL" id="KAK4359088.1"/>
    </source>
</evidence>
<evidence type="ECO:0000256" key="1">
    <source>
        <dbReference type="SAM" id="MobiDB-lite"/>
    </source>
</evidence>
<organism evidence="2 3">
    <name type="scientific">Anisodus tanguticus</name>
    <dbReference type="NCBI Taxonomy" id="243964"/>
    <lineage>
        <taxon>Eukaryota</taxon>
        <taxon>Viridiplantae</taxon>
        <taxon>Streptophyta</taxon>
        <taxon>Embryophyta</taxon>
        <taxon>Tracheophyta</taxon>
        <taxon>Spermatophyta</taxon>
        <taxon>Magnoliopsida</taxon>
        <taxon>eudicotyledons</taxon>
        <taxon>Gunneridae</taxon>
        <taxon>Pentapetalae</taxon>
        <taxon>asterids</taxon>
        <taxon>lamiids</taxon>
        <taxon>Solanales</taxon>
        <taxon>Solanaceae</taxon>
        <taxon>Solanoideae</taxon>
        <taxon>Hyoscyameae</taxon>
        <taxon>Anisodus</taxon>
    </lineage>
</organism>
<dbReference type="Proteomes" id="UP001291623">
    <property type="component" value="Unassembled WGS sequence"/>
</dbReference>
<dbReference type="EMBL" id="JAVYJV010000011">
    <property type="protein sequence ID" value="KAK4359088.1"/>
    <property type="molecule type" value="Genomic_DNA"/>
</dbReference>